<reference evidence="2" key="1">
    <citation type="submission" date="2014-12" db="EMBL/GenBank/DDBJ databases">
        <title>Parallel Evolution in Life History Adaptation Evident in the Tissue-Specific Poeciliopsis prolifica transcriptome.</title>
        <authorList>
            <person name="Jue N.K."/>
            <person name="Foley R.J."/>
            <person name="Obergfell C."/>
            <person name="Reznick D.N."/>
            <person name="O'Neill R.J."/>
            <person name="O'Neill M.J."/>
        </authorList>
    </citation>
    <scope>NUCLEOTIDE SEQUENCE</scope>
</reference>
<accession>A0A0S7EP83</accession>
<organism evidence="2">
    <name type="scientific">Poeciliopsis prolifica</name>
    <name type="common">blackstripe livebearer</name>
    <dbReference type="NCBI Taxonomy" id="188132"/>
    <lineage>
        <taxon>Eukaryota</taxon>
        <taxon>Metazoa</taxon>
        <taxon>Chordata</taxon>
        <taxon>Craniata</taxon>
        <taxon>Vertebrata</taxon>
        <taxon>Euteleostomi</taxon>
        <taxon>Actinopterygii</taxon>
        <taxon>Neopterygii</taxon>
        <taxon>Teleostei</taxon>
        <taxon>Neoteleostei</taxon>
        <taxon>Acanthomorphata</taxon>
        <taxon>Ovalentaria</taxon>
        <taxon>Atherinomorphae</taxon>
        <taxon>Cyprinodontiformes</taxon>
        <taxon>Poeciliidae</taxon>
        <taxon>Poeciliinae</taxon>
        <taxon>Poeciliopsis</taxon>
    </lineage>
</organism>
<dbReference type="AlphaFoldDB" id="A0A0S7EP83"/>
<feature type="compositionally biased region" description="Polar residues" evidence="1">
    <location>
        <begin position="108"/>
        <end position="120"/>
    </location>
</feature>
<protein>
    <submittedName>
        <fullName evidence="2">PPUP8721</fullName>
    </submittedName>
</protein>
<feature type="region of interest" description="Disordered" evidence="1">
    <location>
        <begin position="1"/>
        <end position="22"/>
    </location>
</feature>
<feature type="non-terminal residue" evidence="2">
    <location>
        <position position="167"/>
    </location>
</feature>
<evidence type="ECO:0000313" key="2">
    <source>
        <dbReference type="EMBL" id="JAO05576.1"/>
    </source>
</evidence>
<dbReference type="EMBL" id="GBYX01476101">
    <property type="protein sequence ID" value="JAO05576.1"/>
    <property type="molecule type" value="Transcribed_RNA"/>
</dbReference>
<sequence length="167" mass="19474">RKRRSFRTAQENQELNEELKAQRESAEALKQQITEDRRFYLEKAEDEKKLIEILKLEKDVLTKNIQKSEIKCLQEKLNNAMEELNKVDILYQDLSIRYETNISSLKKAAEQNQLKSNSEENIIEPTTESPQQEEEEEKSVGHVDPISESNDEMDSAEEQPGQPEPEP</sequence>
<evidence type="ECO:0000256" key="1">
    <source>
        <dbReference type="SAM" id="MobiDB-lite"/>
    </source>
</evidence>
<proteinExistence type="predicted"/>
<name>A0A0S7EP83_9TELE</name>
<gene>
    <name evidence="2" type="primary">PPUP8721</name>
</gene>
<feature type="non-terminal residue" evidence="2">
    <location>
        <position position="1"/>
    </location>
</feature>
<feature type="region of interest" description="Disordered" evidence="1">
    <location>
        <begin position="108"/>
        <end position="167"/>
    </location>
</feature>